<dbReference type="Gene3D" id="3.90.550.10">
    <property type="entry name" value="Spore Coat Polysaccharide Biosynthesis Protein SpsA, Chain A"/>
    <property type="match status" value="1"/>
</dbReference>
<feature type="transmembrane region" description="Helical" evidence="1">
    <location>
        <begin position="278"/>
        <end position="296"/>
    </location>
</feature>
<dbReference type="SUPFAM" id="SSF53448">
    <property type="entry name" value="Nucleotide-diphospho-sugar transferases"/>
    <property type="match status" value="1"/>
</dbReference>
<keyword evidence="1" id="KW-0472">Membrane</keyword>
<keyword evidence="1" id="KW-1133">Transmembrane helix</keyword>
<dbReference type="Pfam" id="PF00535">
    <property type="entry name" value="Glycos_transf_2"/>
    <property type="match status" value="1"/>
</dbReference>
<dbReference type="PANTHER" id="PTHR22916:SF3">
    <property type="entry name" value="UDP-GLCNAC:BETAGAL BETA-1,3-N-ACETYLGLUCOSAMINYLTRANSFERASE-LIKE PROTEIN 1"/>
    <property type="match status" value="1"/>
</dbReference>
<dbReference type="InterPro" id="IPR001173">
    <property type="entry name" value="Glyco_trans_2-like"/>
</dbReference>
<keyword evidence="1" id="KW-0812">Transmembrane</keyword>
<organism evidence="3">
    <name type="scientific">uncultured Sulfurovum sp</name>
    <dbReference type="NCBI Taxonomy" id="269237"/>
    <lineage>
        <taxon>Bacteria</taxon>
        <taxon>Pseudomonadati</taxon>
        <taxon>Campylobacterota</taxon>
        <taxon>Epsilonproteobacteria</taxon>
        <taxon>Campylobacterales</taxon>
        <taxon>Sulfurovaceae</taxon>
        <taxon>Sulfurovum</taxon>
        <taxon>environmental samples</taxon>
    </lineage>
</organism>
<gene>
    <name evidence="3" type="ORF">HELGO_WM5412</name>
</gene>
<dbReference type="GO" id="GO:0016758">
    <property type="term" value="F:hexosyltransferase activity"/>
    <property type="evidence" value="ECO:0007669"/>
    <property type="project" value="UniProtKB-ARBA"/>
</dbReference>
<proteinExistence type="predicted"/>
<sequence length="302" mass="35701">MIPTYNQSQYIVKSIKSVLAQTYSNIEIIVSDDSTDNLTEEIVNQQFKKDIHYLHNSHPLGRVKNYHFLLNELAHGEWVINLDGDDYFKDKTFIEKAITFIKNHDNLVLVFGKQIVYKENLDKEYRYKNEHLKEGILEGNSLFLETIYKNIEIPHLASLYKRKKALELGFYESNVLSSDRESLLKILLNNQVAFLDIFVGVWNHHSSNASQNSSIEDFTLNLSLYDNLYSYALKHSQISKLNLWFWKVVAKYKNVYGYYLKLIQVKKYRVIRELLRTLMFKNLLLLLIFLVDIRVYQKVLIK</sequence>
<dbReference type="InterPro" id="IPR029044">
    <property type="entry name" value="Nucleotide-diphossugar_trans"/>
</dbReference>
<evidence type="ECO:0000256" key="1">
    <source>
        <dbReference type="SAM" id="Phobius"/>
    </source>
</evidence>
<feature type="domain" description="Glycosyltransferase 2-like" evidence="2">
    <location>
        <begin position="2"/>
        <end position="136"/>
    </location>
</feature>
<evidence type="ECO:0000313" key="3">
    <source>
        <dbReference type="EMBL" id="CAA6811353.1"/>
    </source>
</evidence>
<evidence type="ECO:0000259" key="2">
    <source>
        <dbReference type="Pfam" id="PF00535"/>
    </source>
</evidence>
<dbReference type="AlphaFoldDB" id="A0A6S6T879"/>
<dbReference type="EMBL" id="CACVAX010000034">
    <property type="protein sequence ID" value="CAA6811353.1"/>
    <property type="molecule type" value="Genomic_DNA"/>
</dbReference>
<accession>A0A6S6T879</accession>
<protein>
    <recommendedName>
        <fullName evidence="2">Glycosyltransferase 2-like domain-containing protein</fullName>
    </recommendedName>
</protein>
<name>A0A6S6T879_9BACT</name>
<dbReference type="PANTHER" id="PTHR22916">
    <property type="entry name" value="GLYCOSYLTRANSFERASE"/>
    <property type="match status" value="1"/>
</dbReference>
<reference evidence="3" key="1">
    <citation type="submission" date="2020-01" db="EMBL/GenBank/DDBJ databases">
        <authorList>
            <person name="Meier V. D."/>
            <person name="Meier V D."/>
        </authorList>
    </citation>
    <scope>NUCLEOTIDE SEQUENCE</scope>
    <source>
        <strain evidence="3">HLG_WM_MAG_04</strain>
    </source>
</reference>